<proteinExistence type="predicted"/>
<dbReference type="OrthoDB" id="284718at2759"/>
<protein>
    <submittedName>
        <fullName evidence="1">Uncharacterized protein</fullName>
    </submittedName>
</protein>
<name>A0A9P5PXC2_9AGAR</name>
<accession>A0A9P5PXC2</accession>
<keyword evidence="2" id="KW-1185">Reference proteome</keyword>
<sequence>MYERTCLCASSTDKYLKLSAYFRIRLLPSTMSNDDPRDSSLETKFKFPDTWAQDDAGLKMFAHGNCLGLIMVTRNRYLAWPGLVFAISAAINQHVLRAKEGSSGPLGNLALSTMALLASYIPLVTISQMPAAQPSS</sequence>
<dbReference type="Proteomes" id="UP000772434">
    <property type="component" value="Unassembled WGS sequence"/>
</dbReference>
<dbReference type="EMBL" id="JADNRY010000046">
    <property type="protein sequence ID" value="KAF9069815.1"/>
    <property type="molecule type" value="Genomic_DNA"/>
</dbReference>
<evidence type="ECO:0000313" key="2">
    <source>
        <dbReference type="Proteomes" id="UP000772434"/>
    </source>
</evidence>
<gene>
    <name evidence="1" type="ORF">BDP27DRAFT_1221728</name>
</gene>
<comment type="caution">
    <text evidence="1">The sequence shown here is derived from an EMBL/GenBank/DDBJ whole genome shotgun (WGS) entry which is preliminary data.</text>
</comment>
<evidence type="ECO:0000313" key="1">
    <source>
        <dbReference type="EMBL" id="KAF9069815.1"/>
    </source>
</evidence>
<dbReference type="AlphaFoldDB" id="A0A9P5PXC2"/>
<organism evidence="1 2">
    <name type="scientific">Rhodocollybia butyracea</name>
    <dbReference type="NCBI Taxonomy" id="206335"/>
    <lineage>
        <taxon>Eukaryota</taxon>
        <taxon>Fungi</taxon>
        <taxon>Dikarya</taxon>
        <taxon>Basidiomycota</taxon>
        <taxon>Agaricomycotina</taxon>
        <taxon>Agaricomycetes</taxon>
        <taxon>Agaricomycetidae</taxon>
        <taxon>Agaricales</taxon>
        <taxon>Marasmiineae</taxon>
        <taxon>Omphalotaceae</taxon>
        <taxon>Rhodocollybia</taxon>
    </lineage>
</organism>
<reference evidence="1" key="1">
    <citation type="submission" date="2020-11" db="EMBL/GenBank/DDBJ databases">
        <authorList>
            <consortium name="DOE Joint Genome Institute"/>
            <person name="Ahrendt S."/>
            <person name="Riley R."/>
            <person name="Andreopoulos W."/>
            <person name="Labutti K."/>
            <person name="Pangilinan J."/>
            <person name="Ruiz-Duenas F.J."/>
            <person name="Barrasa J.M."/>
            <person name="Sanchez-Garcia M."/>
            <person name="Camarero S."/>
            <person name="Miyauchi S."/>
            <person name="Serrano A."/>
            <person name="Linde D."/>
            <person name="Babiker R."/>
            <person name="Drula E."/>
            <person name="Ayuso-Fernandez I."/>
            <person name="Pacheco R."/>
            <person name="Padilla G."/>
            <person name="Ferreira P."/>
            <person name="Barriuso J."/>
            <person name="Kellner H."/>
            <person name="Castanera R."/>
            <person name="Alfaro M."/>
            <person name="Ramirez L."/>
            <person name="Pisabarro A.G."/>
            <person name="Kuo A."/>
            <person name="Tritt A."/>
            <person name="Lipzen A."/>
            <person name="He G."/>
            <person name="Yan M."/>
            <person name="Ng V."/>
            <person name="Cullen D."/>
            <person name="Martin F."/>
            <person name="Rosso M.-N."/>
            <person name="Henrissat B."/>
            <person name="Hibbett D."/>
            <person name="Martinez A.T."/>
            <person name="Grigoriev I.V."/>
        </authorList>
    </citation>
    <scope>NUCLEOTIDE SEQUENCE</scope>
    <source>
        <strain evidence="1">AH 40177</strain>
    </source>
</reference>